<feature type="transmembrane region" description="Helical" evidence="1">
    <location>
        <begin position="5"/>
        <end position="25"/>
    </location>
</feature>
<comment type="caution">
    <text evidence="2">The sequence shown here is derived from an EMBL/GenBank/DDBJ whole genome shotgun (WGS) entry which is preliminary data.</text>
</comment>
<keyword evidence="3" id="KW-1185">Reference proteome</keyword>
<organism evidence="2 3">
    <name type="scientific">Ornithinibacillus salinisoli</name>
    <dbReference type="NCBI Taxonomy" id="1848459"/>
    <lineage>
        <taxon>Bacteria</taxon>
        <taxon>Bacillati</taxon>
        <taxon>Bacillota</taxon>
        <taxon>Bacilli</taxon>
        <taxon>Bacillales</taxon>
        <taxon>Bacillaceae</taxon>
        <taxon>Ornithinibacillus</taxon>
    </lineage>
</organism>
<dbReference type="EMBL" id="JBHUHQ010000002">
    <property type="protein sequence ID" value="MFD2042972.1"/>
    <property type="molecule type" value="Genomic_DNA"/>
</dbReference>
<evidence type="ECO:0000313" key="3">
    <source>
        <dbReference type="Proteomes" id="UP001597383"/>
    </source>
</evidence>
<name>A0ABW4VXE0_9BACI</name>
<dbReference type="Proteomes" id="UP001597383">
    <property type="component" value="Unassembled WGS sequence"/>
</dbReference>
<proteinExistence type="predicted"/>
<keyword evidence="1" id="KW-1133">Transmembrane helix</keyword>
<feature type="transmembrane region" description="Helical" evidence="1">
    <location>
        <begin position="131"/>
        <end position="151"/>
    </location>
</feature>
<gene>
    <name evidence="2" type="ORF">ACFSJF_01435</name>
</gene>
<accession>A0ABW4VXE0</accession>
<feature type="transmembrane region" description="Helical" evidence="1">
    <location>
        <begin position="69"/>
        <end position="89"/>
    </location>
</feature>
<evidence type="ECO:0000313" key="2">
    <source>
        <dbReference type="EMBL" id="MFD2042972.1"/>
    </source>
</evidence>
<evidence type="ECO:0000256" key="1">
    <source>
        <dbReference type="SAM" id="Phobius"/>
    </source>
</evidence>
<keyword evidence="1" id="KW-0472">Membrane</keyword>
<protein>
    <submittedName>
        <fullName evidence="2">Uncharacterized protein</fullName>
    </submittedName>
</protein>
<sequence length="379" mass="43765">MKNTLWLFVVGIISWSLFLIANNMTPGPGVTSGNGNPAILMMIPLILLFAILVFLWGRILKPYANSSSLILIALFTIVIHWIIAIYFQLGEFNRYKQLLADTYQKDIGFVDWQYIDSITSSFLSIYVNNQIFNLNTFFMFLTLSLFVALFMKGMVQSNRLRALLFNKLHFLQLPELDLPNEIIASFEQLYDQYVSPGNGNLIPYGSKVPKYMFLNYLIEEKNILVHGSNIPNIVTFEPKEQTLFNGIKVKAVFAASDGIWPMFFALINRSKYGGSLRNVCLTVKSNKGIKRYYYFSLNNDFDDELWDQGMLYLFHKEKFKQGGIKDEWICKEPVKPLAKITVNPSDFIFKDTISFHHESDPHMKKMIKDLVKRREGTTK</sequence>
<reference evidence="3" key="1">
    <citation type="journal article" date="2019" name="Int. J. Syst. Evol. Microbiol.">
        <title>The Global Catalogue of Microorganisms (GCM) 10K type strain sequencing project: providing services to taxonomists for standard genome sequencing and annotation.</title>
        <authorList>
            <consortium name="The Broad Institute Genomics Platform"/>
            <consortium name="The Broad Institute Genome Sequencing Center for Infectious Disease"/>
            <person name="Wu L."/>
            <person name="Ma J."/>
        </authorList>
    </citation>
    <scope>NUCLEOTIDE SEQUENCE [LARGE SCALE GENOMIC DNA]</scope>
    <source>
        <strain evidence="3">R28</strain>
    </source>
</reference>
<keyword evidence="1" id="KW-0812">Transmembrane</keyword>
<dbReference type="RefSeq" id="WP_377554722.1">
    <property type="nucleotide sequence ID" value="NZ_JBHUHQ010000002.1"/>
</dbReference>
<feature type="transmembrane region" description="Helical" evidence="1">
    <location>
        <begin position="37"/>
        <end position="57"/>
    </location>
</feature>